<evidence type="ECO:0000313" key="4">
    <source>
        <dbReference type="Proteomes" id="UP000199555"/>
    </source>
</evidence>
<dbReference type="Gene3D" id="3.40.50.1820">
    <property type="entry name" value="alpha/beta hydrolase"/>
    <property type="match status" value="1"/>
</dbReference>
<dbReference type="InterPro" id="IPR000639">
    <property type="entry name" value="Epox_hydrolase-like"/>
</dbReference>
<accession>A0A1G9DDP7</accession>
<dbReference type="AlphaFoldDB" id="A0A1G9DDP7"/>
<dbReference type="STRING" id="525640.SAMN04487971_10212"/>
<proteinExistence type="predicted"/>
<dbReference type="PRINTS" id="PR00111">
    <property type="entry name" value="ABHYDROLASE"/>
</dbReference>
<protein>
    <submittedName>
        <fullName evidence="3">Pimeloyl-ACP methyl ester carboxylesterase</fullName>
    </submittedName>
</protein>
<name>A0A1G9DDP7_9RHOB</name>
<dbReference type="GO" id="GO:0016787">
    <property type="term" value="F:hydrolase activity"/>
    <property type="evidence" value="ECO:0007669"/>
    <property type="project" value="UniProtKB-KW"/>
</dbReference>
<dbReference type="InterPro" id="IPR000073">
    <property type="entry name" value="AB_hydrolase_1"/>
</dbReference>
<keyword evidence="4" id="KW-1185">Reference proteome</keyword>
<gene>
    <name evidence="3" type="ORF">SAMN04487971_10212</name>
</gene>
<dbReference type="PRINTS" id="PR00412">
    <property type="entry name" value="EPOXHYDRLASE"/>
</dbReference>
<dbReference type="OrthoDB" id="9804723at2"/>
<dbReference type="EMBL" id="FNGE01000002">
    <property type="protein sequence ID" value="SDK62018.1"/>
    <property type="molecule type" value="Genomic_DNA"/>
</dbReference>
<dbReference type="SUPFAM" id="SSF53474">
    <property type="entry name" value="alpha/beta-Hydrolases"/>
    <property type="match status" value="1"/>
</dbReference>
<organism evidence="3 4">
    <name type="scientific">Paracoccus chinensis</name>
    <dbReference type="NCBI Taxonomy" id="525640"/>
    <lineage>
        <taxon>Bacteria</taxon>
        <taxon>Pseudomonadati</taxon>
        <taxon>Pseudomonadota</taxon>
        <taxon>Alphaproteobacteria</taxon>
        <taxon>Rhodobacterales</taxon>
        <taxon>Paracoccaceae</taxon>
        <taxon>Paracoccus</taxon>
    </lineage>
</organism>
<evidence type="ECO:0000256" key="1">
    <source>
        <dbReference type="ARBA" id="ARBA00022801"/>
    </source>
</evidence>
<feature type="domain" description="AB hydrolase-1" evidence="2">
    <location>
        <begin position="34"/>
        <end position="278"/>
    </location>
</feature>
<reference evidence="4" key="1">
    <citation type="submission" date="2016-10" db="EMBL/GenBank/DDBJ databases">
        <authorList>
            <person name="Varghese N."/>
            <person name="Submissions S."/>
        </authorList>
    </citation>
    <scope>NUCLEOTIDE SEQUENCE [LARGE SCALE GENOMIC DNA]</scope>
    <source>
        <strain evidence="4">CGMCC 1.7655</strain>
    </source>
</reference>
<dbReference type="Proteomes" id="UP000199555">
    <property type="component" value="Unassembled WGS sequence"/>
</dbReference>
<evidence type="ECO:0000259" key="2">
    <source>
        <dbReference type="Pfam" id="PF00561"/>
    </source>
</evidence>
<evidence type="ECO:0000313" key="3">
    <source>
        <dbReference type="EMBL" id="SDK62018.1"/>
    </source>
</evidence>
<sequence>MSDSGLLAPGWRPGRRQVNGLSLHVVEAGPETGPLVVLLHGFPEFWWAWRHQITPLAEAGFHVVVPDMRGYNLSDAPRGIASYHLDLLVADVLALADSFGADRFDLVGHDWGGVIAWATAARHPGRIGRLVILDAPNPDLLGQALRHPTQALRSSYAALFQLPLLPEAMLRPLGFAGLRAMMRGSARPDTFRPGDLDRYATAWGQPGRLSAMLNYYRALRRRRRPAEPARILPPTLVLWGERDAALERHVARDAVGLCDSGRLLVIPGTTHWLHLEEPERVTAEIGGFLKGGS</sequence>
<dbReference type="RefSeq" id="WP_090752166.1">
    <property type="nucleotide sequence ID" value="NZ_FNGE01000002.1"/>
</dbReference>
<dbReference type="Pfam" id="PF00561">
    <property type="entry name" value="Abhydrolase_1"/>
    <property type="match status" value="1"/>
</dbReference>
<dbReference type="InterPro" id="IPR029058">
    <property type="entry name" value="AB_hydrolase_fold"/>
</dbReference>
<dbReference type="PANTHER" id="PTHR43329">
    <property type="entry name" value="EPOXIDE HYDROLASE"/>
    <property type="match status" value="1"/>
</dbReference>
<keyword evidence="1" id="KW-0378">Hydrolase</keyword>